<dbReference type="RefSeq" id="WP_143096134.1">
    <property type="nucleotide sequence ID" value="NZ_FOXA01000006.1"/>
</dbReference>
<evidence type="ECO:0000313" key="3">
    <source>
        <dbReference type="EMBL" id="SFP42533.1"/>
    </source>
</evidence>
<dbReference type="AlphaFoldDB" id="A0A1I5Q8D8"/>
<dbReference type="GO" id="GO:0016740">
    <property type="term" value="F:transferase activity"/>
    <property type="evidence" value="ECO:0007669"/>
    <property type="project" value="UniProtKB-KW"/>
</dbReference>
<dbReference type="Pfam" id="PF03407">
    <property type="entry name" value="Nucleotid_trans"/>
    <property type="match status" value="1"/>
</dbReference>
<dbReference type="InterPro" id="IPR005069">
    <property type="entry name" value="Nucl-diP-sugar_transferase"/>
</dbReference>
<gene>
    <name evidence="3" type="ORF">SAMN04488047_106116</name>
</gene>
<feature type="compositionally biased region" description="Low complexity" evidence="1">
    <location>
        <begin position="257"/>
        <end position="277"/>
    </location>
</feature>
<evidence type="ECO:0000313" key="4">
    <source>
        <dbReference type="Proteomes" id="UP000199356"/>
    </source>
</evidence>
<evidence type="ECO:0000256" key="1">
    <source>
        <dbReference type="SAM" id="MobiDB-lite"/>
    </source>
</evidence>
<proteinExistence type="predicted"/>
<reference evidence="3 4" key="1">
    <citation type="submission" date="2016-10" db="EMBL/GenBank/DDBJ databases">
        <authorList>
            <person name="de Groot N.N."/>
        </authorList>
    </citation>
    <scope>NUCLEOTIDE SEQUENCE [LARGE SCALE GENOMIC DNA]</scope>
    <source>
        <strain evidence="3 4">DSM 19547</strain>
    </source>
</reference>
<feature type="region of interest" description="Disordered" evidence="1">
    <location>
        <begin position="256"/>
        <end position="277"/>
    </location>
</feature>
<evidence type="ECO:0000259" key="2">
    <source>
        <dbReference type="Pfam" id="PF03407"/>
    </source>
</evidence>
<dbReference type="EMBL" id="FOXA01000006">
    <property type="protein sequence ID" value="SFP42533.1"/>
    <property type="molecule type" value="Genomic_DNA"/>
</dbReference>
<protein>
    <submittedName>
        <fullName evidence="3">Nucleotide-diphospho-sugar transferase</fullName>
    </submittedName>
</protein>
<keyword evidence="3" id="KW-0808">Transferase</keyword>
<dbReference type="InterPro" id="IPR029044">
    <property type="entry name" value="Nucleotide-diphossugar_trans"/>
</dbReference>
<sequence>MTDGVLYVAKGADYLDLAEQSARSLKAHNPHVPVDIFTDRAPVSGIFDRVHTIPAGRSPKLASLGRSRFTRTLYLDCDTLVCAPLADLFEVVERFDLAVAHDVRRTSGLIQQSHSERPPYAFPQMNAGVLLYRSSATVLAFLAEWQSRHAEAGHARDQITFRDLLWSSDLRFYVLPPEFNLRRVTVLDAWEPLDARPTIIHSHRLLQHLRGHDERLTDLAAILAAEREALAEEWAASGICPTDNPAERFHLAERFAPQDVAPKAPAKPKAPLKQPAE</sequence>
<name>A0A1I5Q8D8_9RHOB</name>
<dbReference type="SUPFAM" id="SSF53448">
    <property type="entry name" value="Nucleotide-diphospho-sugar transferases"/>
    <property type="match status" value="1"/>
</dbReference>
<dbReference type="Gene3D" id="3.90.550.10">
    <property type="entry name" value="Spore Coat Polysaccharide Biosynthesis Protein SpsA, Chain A"/>
    <property type="match status" value="1"/>
</dbReference>
<accession>A0A1I5Q8D8</accession>
<organism evidence="3 4">
    <name type="scientific">Tranquillimonas alkanivorans</name>
    <dbReference type="NCBI Taxonomy" id="441119"/>
    <lineage>
        <taxon>Bacteria</taxon>
        <taxon>Pseudomonadati</taxon>
        <taxon>Pseudomonadota</taxon>
        <taxon>Alphaproteobacteria</taxon>
        <taxon>Rhodobacterales</taxon>
        <taxon>Roseobacteraceae</taxon>
        <taxon>Tranquillimonas</taxon>
    </lineage>
</organism>
<feature type="domain" description="Nucleotide-diphospho-sugar transferase" evidence="2">
    <location>
        <begin position="73"/>
        <end position="201"/>
    </location>
</feature>
<dbReference type="OrthoDB" id="181606at2"/>
<dbReference type="STRING" id="441119.SAMN04488047_106116"/>
<dbReference type="Proteomes" id="UP000199356">
    <property type="component" value="Unassembled WGS sequence"/>
</dbReference>
<keyword evidence="4" id="KW-1185">Reference proteome</keyword>